<evidence type="ECO:0000313" key="15">
    <source>
        <dbReference type="Proteomes" id="UP001147733"/>
    </source>
</evidence>
<dbReference type="GO" id="GO:0000422">
    <property type="term" value="P:autophagy of mitochondrion"/>
    <property type="evidence" value="ECO:0007669"/>
    <property type="project" value="TreeGrafter"/>
</dbReference>
<feature type="region of interest" description="Disordered" evidence="13">
    <location>
        <begin position="357"/>
        <end position="400"/>
    </location>
</feature>
<evidence type="ECO:0000256" key="13">
    <source>
        <dbReference type="SAM" id="MobiDB-lite"/>
    </source>
</evidence>
<keyword evidence="5" id="KW-0813">Transport</keyword>
<feature type="region of interest" description="Disordered" evidence="13">
    <location>
        <begin position="1707"/>
        <end position="1732"/>
    </location>
</feature>
<evidence type="ECO:0000256" key="6">
    <source>
        <dbReference type="ARBA" id="ARBA00022824"/>
    </source>
</evidence>
<comment type="catalytic activity">
    <reaction evidence="10">
        <text>a 1,2-diacyl-sn-glycero-3-phospho-L-serine(in) = a 1,2-diacyl-sn-glycero-3-phospho-L-serine(out)</text>
        <dbReference type="Rhea" id="RHEA:38663"/>
        <dbReference type="ChEBI" id="CHEBI:57262"/>
    </reaction>
</comment>
<feature type="region of interest" description="Disordered" evidence="13">
    <location>
        <begin position="420"/>
        <end position="479"/>
    </location>
</feature>
<dbReference type="GO" id="GO:0006869">
    <property type="term" value="P:lipid transport"/>
    <property type="evidence" value="ECO:0007669"/>
    <property type="project" value="UniProtKB-KW"/>
</dbReference>
<comment type="catalytic activity">
    <reaction evidence="12">
        <text>a 1,2-diacyl-sn-glycero-3-phosphocholine(in) = a 1,2-diacyl-sn-glycero-3-phosphocholine(out)</text>
        <dbReference type="Rhea" id="RHEA:38571"/>
        <dbReference type="ChEBI" id="CHEBI:57643"/>
    </reaction>
</comment>
<proteinExistence type="inferred from homology"/>
<dbReference type="GO" id="GO:0034045">
    <property type="term" value="C:phagophore assembly site membrane"/>
    <property type="evidence" value="ECO:0007669"/>
    <property type="project" value="UniProtKB-SubCell"/>
</dbReference>
<reference evidence="14" key="1">
    <citation type="submission" date="2022-11" db="EMBL/GenBank/DDBJ databases">
        <authorList>
            <person name="Petersen C."/>
        </authorList>
    </citation>
    <scope>NUCLEOTIDE SEQUENCE</scope>
    <source>
        <strain evidence="14">IBT 23319</strain>
    </source>
</reference>
<dbReference type="GO" id="GO:0032266">
    <property type="term" value="F:phosphatidylinositol-3-phosphate binding"/>
    <property type="evidence" value="ECO:0007669"/>
    <property type="project" value="TreeGrafter"/>
</dbReference>
<accession>A0A9W9NXW6</accession>
<dbReference type="GO" id="GO:0061908">
    <property type="term" value="C:phagophore"/>
    <property type="evidence" value="ECO:0007669"/>
    <property type="project" value="TreeGrafter"/>
</dbReference>
<feature type="region of interest" description="Disordered" evidence="13">
    <location>
        <begin position="301"/>
        <end position="338"/>
    </location>
</feature>
<feature type="region of interest" description="Disordered" evidence="13">
    <location>
        <begin position="681"/>
        <end position="747"/>
    </location>
</feature>
<feature type="compositionally biased region" description="Acidic residues" evidence="13">
    <location>
        <begin position="175"/>
        <end position="185"/>
    </location>
</feature>
<protein>
    <recommendedName>
        <fullName evidence="4">Autophagy-related protein 2</fullName>
    </recommendedName>
</protein>
<evidence type="ECO:0000256" key="12">
    <source>
        <dbReference type="ARBA" id="ARBA00024631"/>
    </source>
</evidence>
<comment type="caution">
    <text evidence="14">The sequence shown here is derived from an EMBL/GenBank/DDBJ whole genome shotgun (WGS) entry which is preliminary data.</text>
</comment>
<evidence type="ECO:0000256" key="8">
    <source>
        <dbReference type="ARBA" id="ARBA00023055"/>
    </source>
</evidence>
<feature type="compositionally biased region" description="Low complexity" evidence="13">
    <location>
        <begin position="696"/>
        <end position="725"/>
    </location>
</feature>
<keyword evidence="8" id="KW-0445">Lipid transport</keyword>
<evidence type="ECO:0000256" key="11">
    <source>
        <dbReference type="ARBA" id="ARBA00024615"/>
    </source>
</evidence>
<feature type="region of interest" description="Disordered" evidence="13">
    <location>
        <begin position="108"/>
        <end position="189"/>
    </location>
</feature>
<name>A0A9W9NXW6_PENCI</name>
<evidence type="ECO:0000256" key="4">
    <source>
        <dbReference type="ARBA" id="ARBA00018070"/>
    </source>
</evidence>
<dbReference type="GO" id="GO:0061723">
    <property type="term" value="P:glycophagy"/>
    <property type="evidence" value="ECO:0007669"/>
    <property type="project" value="TreeGrafter"/>
</dbReference>
<feature type="compositionally biased region" description="Polar residues" evidence="13">
    <location>
        <begin position="587"/>
        <end position="601"/>
    </location>
</feature>
<reference evidence="14" key="2">
    <citation type="journal article" date="2023" name="IMA Fungus">
        <title>Comparative genomic study of the Penicillium genus elucidates a diverse pangenome and 15 lateral gene transfer events.</title>
        <authorList>
            <person name="Petersen C."/>
            <person name="Sorensen T."/>
            <person name="Nielsen M.R."/>
            <person name="Sondergaard T.E."/>
            <person name="Sorensen J.L."/>
            <person name="Fitzpatrick D.A."/>
            <person name="Frisvad J.C."/>
            <person name="Nielsen K.L."/>
        </authorList>
    </citation>
    <scope>NUCLEOTIDE SEQUENCE</scope>
    <source>
        <strain evidence="14">IBT 23319</strain>
    </source>
</reference>
<dbReference type="InterPro" id="IPR026849">
    <property type="entry name" value="ATG2"/>
</dbReference>
<evidence type="ECO:0000256" key="2">
    <source>
        <dbReference type="ARBA" id="ARBA00004623"/>
    </source>
</evidence>
<dbReference type="GO" id="GO:0061709">
    <property type="term" value="P:reticulophagy"/>
    <property type="evidence" value="ECO:0007669"/>
    <property type="project" value="TreeGrafter"/>
</dbReference>
<dbReference type="GeneID" id="81384486"/>
<evidence type="ECO:0000256" key="10">
    <source>
        <dbReference type="ARBA" id="ARBA00024479"/>
    </source>
</evidence>
<keyword evidence="7" id="KW-0072">Autophagy</keyword>
<gene>
    <name evidence="14" type="ORF">N7469_006401</name>
</gene>
<feature type="region of interest" description="Disordered" evidence="13">
    <location>
        <begin position="565"/>
        <end position="652"/>
    </location>
</feature>
<organism evidence="14 15">
    <name type="scientific">Penicillium citrinum</name>
    <dbReference type="NCBI Taxonomy" id="5077"/>
    <lineage>
        <taxon>Eukaryota</taxon>
        <taxon>Fungi</taxon>
        <taxon>Dikarya</taxon>
        <taxon>Ascomycota</taxon>
        <taxon>Pezizomycotina</taxon>
        <taxon>Eurotiomycetes</taxon>
        <taxon>Eurotiomycetidae</taxon>
        <taxon>Eurotiales</taxon>
        <taxon>Aspergillaceae</taxon>
        <taxon>Penicillium</taxon>
    </lineage>
</organism>
<evidence type="ECO:0000256" key="3">
    <source>
        <dbReference type="ARBA" id="ARBA00009714"/>
    </source>
</evidence>
<comment type="similarity">
    <text evidence="3">Belongs to the ATG2 family.</text>
</comment>
<dbReference type="Pfam" id="PF13329">
    <property type="entry name" value="ATG2_CAD"/>
    <property type="match status" value="1"/>
</dbReference>
<dbReference type="GO" id="GO:0043495">
    <property type="term" value="F:protein-membrane adaptor activity"/>
    <property type="evidence" value="ECO:0007669"/>
    <property type="project" value="TreeGrafter"/>
</dbReference>
<evidence type="ECO:0000256" key="1">
    <source>
        <dbReference type="ARBA" id="ARBA00004406"/>
    </source>
</evidence>
<dbReference type="OrthoDB" id="18982at2759"/>
<keyword evidence="15" id="KW-1185">Reference proteome</keyword>
<evidence type="ECO:0000256" key="7">
    <source>
        <dbReference type="ARBA" id="ARBA00023006"/>
    </source>
</evidence>
<comment type="catalytic activity">
    <reaction evidence="11">
        <text>a 1,2-diacyl-sn-glycero-3-phosphoethanolamine(in) = a 1,2-diacyl-sn-glycero-3-phosphoethanolamine(out)</text>
        <dbReference type="Rhea" id="RHEA:38895"/>
        <dbReference type="ChEBI" id="CHEBI:64612"/>
    </reaction>
</comment>
<feature type="compositionally biased region" description="Basic and acidic residues" evidence="13">
    <location>
        <begin position="364"/>
        <end position="387"/>
    </location>
</feature>
<dbReference type="GO" id="GO:0000045">
    <property type="term" value="P:autophagosome assembly"/>
    <property type="evidence" value="ECO:0007669"/>
    <property type="project" value="TreeGrafter"/>
</dbReference>
<sequence length="2136" mass="234254">MASYLLPSFFQKRLLKYALSRLGLFDTDALDPDNLGISWGQRSTVELRNVALNLEKLASYLQLPKSCDLLHARIKSLRIIIPADLINSSLKFEASGIDLHLRLLSNESPQGNREHKQQRGASSKARHGLDESQILPTPSNLAESFLESEPREEKEELEAAISSQSHVFQKGSSFSEDDEEEEEEFGLGNEATSLPSFVAGFLKGIMERLQVNLRDITVRVDMDLKQDGPYKKHPEDKPDLVSGLLTVGNVDLHGAPDSATSSTDSIPLREGKRLLSITDINIGLVSAPGVFSNYSRFTAPASPTTTMHSKASHLSSRAPSPPSLDHSDRDPGLAMTHSTIFEPTLGYGERSSVRYEMEASSISHDGRLSDTDSERERGYHRSLEDSRNLTNDSFEDNPGYLDSVIETQFDDFDVESPSLDAREEGQEITDSGRCIDSQKFPSHSEKDQESSGEIKGQRTDISASLQGSLQRSGSYDSQNVSRFGIESNEKAQFMQHANEQEDDSTSQTVDYPKPSQRSEASSETASTASVGATPSAELTESKFFSHDEAQSLYMSAMSKGGDESFMPSMPGAWDSFGPSGNAHVESSRATKSTSKSVSSLEAQDEAVVSTPKQTVPPDSYFDEQQTSNDTPVGSRYESADNAYTAPSPTLNRTSEMRKPLLNVDAISIWLPTIASLEQLGPMPPKIPMESTDSGLKDLVSSSGGSVLSESIASSRIPPSARSSRALYESRKLGETGRSGQRPDTTTKERSFELQIEVFSVTSNFDIATGWLVIKALQRLSSMSDWDPTKDQTKKKPAADQSPLRPVLDLQVHKLSLKFIEHVVGFSYPHVGTSPPSTFSPMEDVVLQAMLSDLKVNASMTDRKSNLSLNVGKFAIGVASQDLISFDESLKMRESTRDIMAPSQADISLSLTKSVETTRVEVSTLPLHLNLNIQNLEEVLGWMGGLSTILELGSSISSTPTTKSSHVSPEKRPRGVHFETSAPTPQTSQSASAHWKVNARIGGIVMDVVGETHSLKLSTTAVKIISRFELIGLAIDRAELTGPIPLDKSREAPAKAILDNIRLEFLSSPKENDLGRLLTLITPSKNRYDDDDDILLDTLLRQRKQGSVLRLAVAGVKAKISNIDNLASLSSLGQEMGRLSNVTKYLPEDDRPGILTLTMIRELEAEVYVGGQFGDMNVYLTDTEVAWISMPSLIATQVGTIKVLRNSSEELVGEALVTGGDQTVDDSHPPVLMARFIPDEMDPTFKVQLHHIRVEYTVPSIMAFLGLDQDATGRDLANEMASSIANLAEHSPGVLEDSVFYQPRSSTSQPSKPTNVAIVLMDTVLGLNPRNSRSKGLIVLTNAKFSGTLHSDEASDANLDIGKASIMVIDDVANVGAADNLHRRSLASVQSKQVQGYIREGFVPVSSISSAMAVVKVMKLDEDGAKSLDVELRDDLLILETCADSTQTLISILNGLQPPTPPSITKKYQTEVTPIKDMLASFSGNAFATDPTLPMYDSVESQTHLDDIPEEDQLSDEIEYVSDFYPGRQIPSGVDDVQQFGDARDKDLLDSFHSQYHMSSSISELEFQDDHFAKQSAVGGTAHRWDSTHNTYGLSNDTKLQRSPLRVRVRDMHIIWNLFDGYDWQRTRDTISKAVKDVETKAIERRALATRMSPTAAEDEESVIGDFLFNSIYIGIPANKDPRDLQREIDREINDLNSETGSYATTTTVTATPSRQGKSAFGREKKGPRLNRSKAHKMSFELRGVCADLVVFPPDSEETQSSLDVRVRDLEIYDHVPTSTWRKFATYMHEAGERESGTSMVHLEILTVKPVPELAASEIVLKATVLPIRLHVDQDALEFMSRFFEFRDESIEAASTPGDVPFLQRVEVNAVQVKLDFKPKRVDYAGLRSGRTTEFMNFFVLDNANMVLRHVIIYGVSGFDRLGNTLNDIWMPDVKRNQLPGVLAGLAPIRSLVNVGGGVKDLVVIPMREYQKDGRIVRSIQKGALAFAKTTSNELVKLGAKLAIGTQTVLQGAEDLLTTPNVTSPTQEDNQEDEEEAKKISLYADQPIGVVQGLRGAFRGLERDLLLARDAIVAVPGEVVESGSATAAAKAVWKRAPTVVLRPAIGVSKAVGRTLLGAGNTLDPSNRRKMEDKYKLY</sequence>
<feature type="region of interest" description="Disordered" evidence="13">
    <location>
        <begin position="494"/>
        <end position="534"/>
    </location>
</feature>
<dbReference type="RefSeq" id="XP_056500557.1">
    <property type="nucleotide sequence ID" value="XM_056645319.1"/>
</dbReference>
<feature type="compositionally biased region" description="Polar residues" evidence="13">
    <location>
        <begin position="301"/>
        <end position="318"/>
    </location>
</feature>
<dbReference type="PANTHER" id="PTHR13190">
    <property type="entry name" value="AUTOPHAGY-RELATED 2, ISOFORM A"/>
    <property type="match status" value="1"/>
</dbReference>
<feature type="compositionally biased region" description="Low complexity" evidence="13">
    <location>
        <begin position="518"/>
        <end position="529"/>
    </location>
</feature>
<feature type="compositionally biased region" description="Polar residues" evidence="13">
    <location>
        <begin position="622"/>
        <end position="631"/>
    </location>
</feature>
<dbReference type="PANTHER" id="PTHR13190:SF1">
    <property type="entry name" value="AUTOPHAGY-RELATED 2, ISOFORM A"/>
    <property type="match status" value="1"/>
</dbReference>
<dbReference type="Proteomes" id="UP001147733">
    <property type="component" value="Unassembled WGS sequence"/>
</dbReference>
<evidence type="ECO:0000313" key="14">
    <source>
        <dbReference type="EMBL" id="KAJ5231813.1"/>
    </source>
</evidence>
<dbReference type="GO" id="GO:0034727">
    <property type="term" value="P:piecemeal microautophagy of the nucleus"/>
    <property type="evidence" value="ECO:0007669"/>
    <property type="project" value="TreeGrafter"/>
</dbReference>
<comment type="subcellular location">
    <subcellularLocation>
        <location evidence="1">Endoplasmic reticulum membrane</location>
        <topology evidence="1">Peripheral membrane protein</topology>
    </subcellularLocation>
    <subcellularLocation>
        <location evidence="2">Preautophagosomal structure membrane</location>
        <topology evidence="2">Peripheral membrane protein</topology>
    </subcellularLocation>
</comment>
<feature type="compositionally biased region" description="Polar residues" evidence="13">
    <location>
        <begin position="459"/>
        <end position="479"/>
    </location>
</feature>
<dbReference type="EMBL" id="JAPQKT010000005">
    <property type="protein sequence ID" value="KAJ5231813.1"/>
    <property type="molecule type" value="Genomic_DNA"/>
</dbReference>
<keyword evidence="9" id="KW-0472">Membrane</keyword>
<dbReference type="GO" id="GO:0005789">
    <property type="term" value="C:endoplasmic reticulum membrane"/>
    <property type="evidence" value="ECO:0007669"/>
    <property type="project" value="UniProtKB-SubCell"/>
</dbReference>
<evidence type="ECO:0000256" key="5">
    <source>
        <dbReference type="ARBA" id="ARBA00022448"/>
    </source>
</evidence>
<evidence type="ECO:0000256" key="9">
    <source>
        <dbReference type="ARBA" id="ARBA00023136"/>
    </source>
</evidence>
<keyword evidence="6" id="KW-0256">Endoplasmic reticulum</keyword>